<gene>
    <name evidence="1" type="ORF">SAMN05216270_11019</name>
</gene>
<protein>
    <recommendedName>
        <fullName evidence="3">Septum formation</fullName>
    </recommendedName>
</protein>
<evidence type="ECO:0008006" key="3">
    <source>
        <dbReference type="Google" id="ProtNLM"/>
    </source>
</evidence>
<keyword evidence="2" id="KW-1185">Reference proteome</keyword>
<evidence type="ECO:0000313" key="2">
    <source>
        <dbReference type="Proteomes" id="UP000198949"/>
    </source>
</evidence>
<reference evidence="2" key="1">
    <citation type="submission" date="2016-10" db="EMBL/GenBank/DDBJ databases">
        <authorList>
            <person name="Varghese N."/>
            <person name="Submissions S."/>
        </authorList>
    </citation>
    <scope>NUCLEOTIDE SEQUENCE [LARGE SCALE GENOMIC DNA]</scope>
    <source>
        <strain evidence="2">CGMCC 4.3516</strain>
    </source>
</reference>
<dbReference type="EMBL" id="FNAD01000010">
    <property type="protein sequence ID" value="SDD96862.1"/>
    <property type="molecule type" value="Genomic_DNA"/>
</dbReference>
<organism evidence="1 2">
    <name type="scientific">Glycomyces harbinensis</name>
    <dbReference type="NCBI Taxonomy" id="58114"/>
    <lineage>
        <taxon>Bacteria</taxon>
        <taxon>Bacillati</taxon>
        <taxon>Actinomycetota</taxon>
        <taxon>Actinomycetes</taxon>
        <taxon>Glycomycetales</taxon>
        <taxon>Glycomycetaceae</taxon>
        <taxon>Glycomyces</taxon>
    </lineage>
</organism>
<dbReference type="OrthoDB" id="5185871at2"/>
<evidence type="ECO:0000313" key="1">
    <source>
        <dbReference type="EMBL" id="SDD96862.1"/>
    </source>
</evidence>
<proteinExistence type="predicted"/>
<sequence>MNSNTETLGSIRRLLAVGGLAVAGAVALTGCGILEEAASDDTATDEVNSEQFDAVADAAAGDCLPEPPVGGATDTFAIECDSAEAFWTLTAIEADPGITAEADGTIADPTPIYELCGDEVGANIPGASWTDWNMVYDQTSGNVDYLFCLEALGNPTVDGATPVYPSAEGECFASTDYMIGTYPCDSATVDSELIDTVEVDPASWLGADADAESIAMSECSGDWSYYLPAIDQFGRTATIYCTN</sequence>
<name>A0A1G6Z2Z0_9ACTN</name>
<dbReference type="Proteomes" id="UP000198949">
    <property type="component" value="Unassembled WGS sequence"/>
</dbReference>
<accession>A0A1G6Z2Z0</accession>
<dbReference type="RefSeq" id="WP_091037699.1">
    <property type="nucleotide sequence ID" value="NZ_FNAD01000010.1"/>
</dbReference>
<dbReference type="AlphaFoldDB" id="A0A1G6Z2Z0"/>
<dbReference type="STRING" id="58114.SAMN05216270_11019"/>